<dbReference type="Proteomes" id="UP000030643">
    <property type="component" value="Unassembled WGS sequence"/>
</dbReference>
<protein>
    <submittedName>
        <fullName evidence="6">Minor tail protein GP26-like protein</fullName>
    </submittedName>
</protein>
<evidence type="ECO:0000313" key="6">
    <source>
        <dbReference type="EMBL" id="GAK31002.1"/>
    </source>
</evidence>
<dbReference type="eggNOG" id="COG4487">
    <property type="taxonomic scope" value="Bacteria"/>
</dbReference>
<keyword evidence="4" id="KW-0472">Membrane</keyword>
<evidence type="ECO:0000256" key="3">
    <source>
        <dbReference type="SAM" id="MobiDB-lite"/>
    </source>
</evidence>
<evidence type="ECO:0000256" key="4">
    <source>
        <dbReference type="SAM" id="Phobius"/>
    </source>
</evidence>
<feature type="coiled-coil region" evidence="2">
    <location>
        <begin position="972"/>
        <end position="1022"/>
    </location>
</feature>
<dbReference type="EMBL" id="DF820489">
    <property type="protein sequence ID" value="GAK31002.1"/>
    <property type="molecule type" value="Genomic_DNA"/>
</dbReference>
<dbReference type="OrthoDB" id="2137849at2"/>
<dbReference type="InterPro" id="IPR010090">
    <property type="entry name" value="Phage_tape_meas"/>
</dbReference>
<keyword evidence="7" id="KW-1185">Reference proteome</keyword>
<keyword evidence="4" id="KW-1133">Transmembrane helix</keyword>
<dbReference type="PANTHER" id="PTHR37813:SF1">
    <property type="entry name" value="FELS-2 PROPHAGE PROTEIN"/>
    <property type="match status" value="1"/>
</dbReference>
<evidence type="ECO:0000313" key="7">
    <source>
        <dbReference type="Proteomes" id="UP000030643"/>
    </source>
</evidence>
<proteinExistence type="predicted"/>
<organism evidence="6 7">
    <name type="scientific">Weissella oryzae (strain DSM 25784 / JCM 18191 / LMG 30913 / SG25)</name>
    <dbReference type="NCBI Taxonomy" id="1329250"/>
    <lineage>
        <taxon>Bacteria</taxon>
        <taxon>Bacillati</taxon>
        <taxon>Bacillota</taxon>
        <taxon>Bacilli</taxon>
        <taxon>Lactobacillales</taxon>
        <taxon>Lactobacillaceae</taxon>
        <taxon>Weissella</taxon>
    </lineage>
</organism>
<feature type="domain" description="Phage tail tape measure protein" evidence="5">
    <location>
        <begin position="100"/>
        <end position="299"/>
    </location>
</feature>
<evidence type="ECO:0000259" key="5">
    <source>
        <dbReference type="Pfam" id="PF10145"/>
    </source>
</evidence>
<name>A0A069CUC2_WEIOS</name>
<feature type="transmembrane region" description="Helical" evidence="4">
    <location>
        <begin position="672"/>
        <end position="702"/>
    </location>
</feature>
<feature type="compositionally biased region" description="Low complexity" evidence="3">
    <location>
        <begin position="1192"/>
        <end position="1209"/>
    </location>
</feature>
<dbReference type="STRING" id="1329250.WOSG25_061320"/>
<keyword evidence="1" id="KW-1188">Viral release from host cell</keyword>
<dbReference type="NCBIfam" id="TIGR01760">
    <property type="entry name" value="tape_meas_TP901"/>
    <property type="match status" value="1"/>
</dbReference>
<gene>
    <name evidence="6" type="ORF">WOSG25_061320</name>
</gene>
<reference evidence="7" key="1">
    <citation type="journal article" date="2014" name="Genome Announc.">
        <title>Draft genome sequence of Weissella oryzae SG25T, isolated from fermented rice grains.</title>
        <authorList>
            <person name="Tanizawa Y."/>
            <person name="Fujisawa T."/>
            <person name="Mochizuki T."/>
            <person name="Kaminuma E."/>
            <person name="Suzuki Y."/>
            <person name="Nakamura Y."/>
            <person name="Tohno M."/>
        </authorList>
    </citation>
    <scope>NUCLEOTIDE SEQUENCE [LARGE SCALE GENOMIC DNA]</scope>
    <source>
        <strain evidence="7">DSM 25784 / JCM 18191 / LMG 30913 / SG25</strain>
    </source>
</reference>
<dbReference type="RefSeq" id="WP_052348550.1">
    <property type="nucleotide sequence ID" value="NZ_DF820489.1"/>
</dbReference>
<feature type="region of interest" description="Disordered" evidence="3">
    <location>
        <begin position="1159"/>
        <end position="1241"/>
    </location>
</feature>
<sequence>MEEYTTKAILTASVGQFVAAFKEAGAAYQKFNNDINRSSMASTDAVANSSKLVSSAMKVSAVAVTALGVASIKTGADFEHQMSRVGAIAGASGSDLKAMNDQAIKLGADTAFSAKEAAGGMENLASAGMDSKQIMAAMPGVLNLAAVSGGDVAQSAENAATALNGFGLQASDSAHVADVFARAAADTNAEASDMGEALKMVAPQAHAAGLSLEETSAAIGVLSDAGIKGSMAGSNLGMALTKLQNPSDEASAAMSKIGFNAYDSSGKMKPLASQVSELKDKLSGMTDQQKQYYTSQIYGVQGGRAMNVLLSAQSGKLENLTSKLQNSNGAADEMAKTMQNDLSSSVEQFFGSLESLSIIVEETFSGTLKGAVDKATGSVSDFNKYLQANQDNIQKTTKNVLNAAQAMMQFLPSIQQVGAALKVALPVFIALETFKGIGVGGARTVQALETIQADLSLVQRGLIMTGTATQTMGGFTIGVFGKFTSVVKGTTVELLNFNKAMLSGEVSETYSAGINTMRMSISNLGSAITSIPEKTVNMSKSLFAAFTNPQVAVTGLNTKFYGLLQTVGASDTQIAKLTNTAMKNGAAIGTIGEAGAGASEGMLSGATAAGGLGMSLGALIPIALIVAAVAGSIALAWTSNFLNIQGVVKTAIGGIKDIFDAMKPSIDGVKTALAPIAGILGGVLKVVGAIAIGALVVSAIALATALRLVFDALSAIVQAAMAAGYAIEGAVQKMIPGGKDGSEAFDKAKNSINGTGAAVKDMESAFVDAGKIGVESFSQMAKSSDDSKDKFKAASVSVKDVGNAAKNMKTAFDSSKTKMSDLINTDGVSDKSKQFLTDVNNTLDQYQTSANKASENYKNAMTKAEKQTGEDRVAAVNDANTKLADATQKNGQSLLNITQDLDRQLKDKRFSDGTEMTADQANVLTDQNNVIKQKLIEQNEIFVQAQLSRVQNGQKLNETQRQATITTLQADYELQSQQVQVGEDKIKQLKDQISQTTDQTTKAQLQQQLVQQQQQNQSLLQQEQTFGMQMNQTISNGGQLNFQTWSQSLQNMNNVTAPQLQSMYLSFVQMNNDTGQQMQAFAFMLQQSGTQGVANLVQALSSGRATTKEVSAALAKDGTDGLNSLPPEMFNKGNDGKQQFINALKSGDFKGAGKFLAEQSASGARDDGKHNQAGKKNGDSYNDGVKSKKGESSSSGGELSDSSANGSKKNSNKHNQAGKDSGSEFVKGVKSKKSESSDAGKSLADAAKSGAKGVSFNSVGKQMSAGVAAGIRSGTGDAVAAMASLVAQVNNEAKKKAKIHSPSRLLRDEVGKYLSLGVATGISEHAYQASNSMAQLINNVRDVANVKPLDFSFRDSMPIFADVMPENNNIFMNESTNSLLRKLIDKNQTIILDTGVLVGETTDRYDDALGQNVQNSTRWGGIS</sequence>
<evidence type="ECO:0000256" key="1">
    <source>
        <dbReference type="ARBA" id="ARBA00022612"/>
    </source>
</evidence>
<feature type="transmembrane region" description="Helical" evidence="4">
    <location>
        <begin position="612"/>
        <end position="637"/>
    </location>
</feature>
<dbReference type="PANTHER" id="PTHR37813">
    <property type="entry name" value="FELS-2 PROPHAGE PROTEIN"/>
    <property type="match status" value="1"/>
</dbReference>
<dbReference type="eggNOG" id="COG5283">
    <property type="taxonomic scope" value="Bacteria"/>
</dbReference>
<feature type="coiled-coil region" evidence="2">
    <location>
        <begin position="836"/>
        <end position="870"/>
    </location>
</feature>
<keyword evidence="2" id="KW-0175">Coiled coil</keyword>
<evidence type="ECO:0000256" key="2">
    <source>
        <dbReference type="SAM" id="Coils"/>
    </source>
</evidence>
<accession>A0A069CUC2</accession>
<dbReference type="Pfam" id="PF10145">
    <property type="entry name" value="PhageMin_Tail"/>
    <property type="match status" value="1"/>
</dbReference>
<keyword evidence="4" id="KW-0812">Transmembrane</keyword>